<protein>
    <recommendedName>
        <fullName evidence="4">Amino acid transporter</fullName>
    </recommendedName>
</protein>
<keyword evidence="1" id="KW-0812">Transmembrane</keyword>
<dbReference type="OMA" id="IDICFEM"/>
<proteinExistence type="predicted"/>
<evidence type="ECO:0000256" key="1">
    <source>
        <dbReference type="SAM" id="Phobius"/>
    </source>
</evidence>
<feature type="transmembrane region" description="Helical" evidence="1">
    <location>
        <begin position="66"/>
        <end position="87"/>
    </location>
</feature>
<reference evidence="2 3" key="1">
    <citation type="submission" date="2016-05" db="EMBL/GenBank/DDBJ databases">
        <title>First whole genome sequencing of Entamoeba histolytica HM1:IMSS-clone-6.</title>
        <authorList>
            <person name="Mukherjee Avik.K."/>
            <person name="Izumyama S."/>
            <person name="Nakada-Tsukui K."/>
            <person name="Nozaki T."/>
        </authorList>
    </citation>
    <scope>NUCLEOTIDE SEQUENCE [LARGE SCALE GENOMIC DNA]</scope>
    <source>
        <strain evidence="2 3">HM1:IMSS clone 6</strain>
    </source>
</reference>
<dbReference type="EMBL" id="BDEQ01000001">
    <property type="protein sequence ID" value="GAT93161.1"/>
    <property type="molecule type" value="Genomic_DNA"/>
</dbReference>
<feature type="transmembrane region" description="Helical" evidence="1">
    <location>
        <begin position="38"/>
        <end position="60"/>
    </location>
</feature>
<feature type="transmembrane region" description="Helical" evidence="1">
    <location>
        <begin position="297"/>
        <end position="314"/>
    </location>
</feature>
<feature type="transmembrane region" description="Helical" evidence="1">
    <location>
        <begin position="352"/>
        <end position="382"/>
    </location>
</feature>
<feature type="transmembrane region" description="Helical" evidence="1">
    <location>
        <begin position="471"/>
        <end position="496"/>
    </location>
</feature>
<feature type="transmembrane region" description="Helical" evidence="1">
    <location>
        <begin position="427"/>
        <end position="450"/>
    </location>
</feature>
<gene>
    <name evidence="2" type="ORF">CL6EHI_198730</name>
</gene>
<organism evidence="2 3">
    <name type="scientific">Entamoeba histolytica</name>
    <dbReference type="NCBI Taxonomy" id="5759"/>
    <lineage>
        <taxon>Eukaryota</taxon>
        <taxon>Amoebozoa</taxon>
        <taxon>Evosea</taxon>
        <taxon>Archamoebae</taxon>
        <taxon>Mastigamoebida</taxon>
        <taxon>Entamoebidae</taxon>
        <taxon>Entamoeba</taxon>
    </lineage>
</organism>
<sequence length="501" mass="56612">MDETQPLIQSTTSFFNSFFATVTSFETPLKSEKDMGTLLFIVNVFNGTVGIGLIMLLDVFINCGVILSSITFTLVFINILISTIYLFDSMARTSGAAAAMEIGGFPKNELGQMMFDFPRMLSFHLYAKGRIISFIVSISYLLSALWCSLSFCYLCISKIVKSFDILEDINFDCSLISLITSYELNGKVCGSYYGISFGFMLIFVILSMINPKIFQKLQLLFFCYRIVALVLMFTTLIIFFSVTKRDETIITSSSSTQDDWWLSLCKIGYMLSVSFFSFINCNTIIESTARSYTKRPFLYTLIVDIICFMLYLSLSLMNTEFSKKTGILSDIWVEYTGIGDGWEPILPSDGSVVWAIIIKIIIMLLPIITTLSVYPPLVVFAAQTIYRYFNVQTFIIYHFWVDVIVRAGIASIPVFLCIFYNDSLTVLSFVGISATIIGVMIPSLIQFVSVKHVQRIFGEGMHKTIYTVKCLCSSVIAKFMVFIGIVDILFELLHFISSYFL</sequence>
<dbReference type="VEuPathDB" id="AmoebaDB:EHI5A_055610"/>
<dbReference type="VEuPathDB" id="AmoebaDB:EHI7A_065340"/>
<dbReference type="VEuPathDB" id="AmoebaDB:EHI8A_076730"/>
<evidence type="ECO:0000313" key="3">
    <source>
        <dbReference type="Proteomes" id="UP000078387"/>
    </source>
</evidence>
<evidence type="ECO:0008006" key="4">
    <source>
        <dbReference type="Google" id="ProtNLM"/>
    </source>
</evidence>
<dbReference type="AlphaFoldDB" id="A0A5K1UVJ5"/>
<feature type="transmembrane region" description="Helical" evidence="1">
    <location>
        <begin position="394"/>
        <end position="421"/>
    </location>
</feature>
<feature type="transmembrane region" description="Helical" evidence="1">
    <location>
        <begin position="221"/>
        <end position="240"/>
    </location>
</feature>
<keyword evidence="1" id="KW-0472">Membrane</keyword>
<accession>A0A5K1UVJ5</accession>
<comment type="caution">
    <text evidence="2">The sequence shown here is derived from an EMBL/GenBank/DDBJ whole genome shotgun (WGS) entry which is preliminary data.</text>
</comment>
<dbReference type="VEuPathDB" id="AmoebaDB:KM1_069790"/>
<keyword evidence="1" id="KW-1133">Transmembrane helix</keyword>
<dbReference type="VEuPathDB" id="AmoebaDB:EHI_198730"/>
<feature type="transmembrane region" description="Helical" evidence="1">
    <location>
        <begin position="191"/>
        <end position="209"/>
    </location>
</feature>
<dbReference type="Proteomes" id="UP000078387">
    <property type="component" value="Unassembled WGS sequence"/>
</dbReference>
<dbReference type="PANTHER" id="PTHR16189:SF13">
    <property type="entry name" value="AMINO ACID TRANSPORTER TRANSMEMBRANE DOMAIN-CONTAINING PROTEIN"/>
    <property type="match status" value="1"/>
</dbReference>
<evidence type="ECO:0000313" key="2">
    <source>
        <dbReference type="EMBL" id="GAT93161.1"/>
    </source>
</evidence>
<name>A0A5K1UVJ5_ENTHI</name>
<dbReference type="PANTHER" id="PTHR16189">
    <property type="entry name" value="TRANSMEMBRANE PROTEIN 104-RELATED"/>
    <property type="match status" value="1"/>
</dbReference>
<feature type="transmembrane region" description="Helical" evidence="1">
    <location>
        <begin position="131"/>
        <end position="156"/>
    </location>
</feature>